<accession>A0ABV7ZD60</accession>
<evidence type="ECO:0000256" key="1">
    <source>
        <dbReference type="SAM" id="MobiDB-lite"/>
    </source>
</evidence>
<sequence>MAPRPPQNDDQQEAAFTRKMVLGILGTLESKGLLSQAEVDSIIRAAKQASSPAPAARRSGPALPGTRWADADGQPVGMDRSTPIAIPDVKRRSDAPAAEDAEKPPVIDLKME</sequence>
<protein>
    <submittedName>
        <fullName evidence="2">Uncharacterized protein</fullName>
    </submittedName>
</protein>
<reference evidence="3" key="1">
    <citation type="journal article" date="2019" name="Int. J. Syst. Evol. Microbiol.">
        <title>The Global Catalogue of Microorganisms (GCM) 10K type strain sequencing project: providing services to taxonomists for standard genome sequencing and annotation.</title>
        <authorList>
            <consortium name="The Broad Institute Genomics Platform"/>
            <consortium name="The Broad Institute Genome Sequencing Center for Infectious Disease"/>
            <person name="Wu L."/>
            <person name="Ma J."/>
        </authorList>
    </citation>
    <scope>NUCLEOTIDE SEQUENCE [LARGE SCALE GENOMIC DNA]</scope>
    <source>
        <strain evidence="3">CCTCC AB 2017081</strain>
    </source>
</reference>
<comment type="caution">
    <text evidence="2">The sequence shown here is derived from an EMBL/GenBank/DDBJ whole genome shotgun (WGS) entry which is preliminary data.</text>
</comment>
<dbReference type="EMBL" id="JBHRZG010000024">
    <property type="protein sequence ID" value="MFC3834944.1"/>
    <property type="molecule type" value="Genomic_DNA"/>
</dbReference>
<keyword evidence="3" id="KW-1185">Reference proteome</keyword>
<dbReference type="Proteomes" id="UP001595803">
    <property type="component" value="Unassembled WGS sequence"/>
</dbReference>
<feature type="region of interest" description="Disordered" evidence="1">
    <location>
        <begin position="46"/>
        <end position="112"/>
    </location>
</feature>
<evidence type="ECO:0000313" key="3">
    <source>
        <dbReference type="Proteomes" id="UP001595803"/>
    </source>
</evidence>
<organism evidence="2 3">
    <name type="scientific">Deinococcus rufus</name>
    <dbReference type="NCBI Taxonomy" id="2136097"/>
    <lineage>
        <taxon>Bacteria</taxon>
        <taxon>Thermotogati</taxon>
        <taxon>Deinococcota</taxon>
        <taxon>Deinococci</taxon>
        <taxon>Deinococcales</taxon>
        <taxon>Deinococcaceae</taxon>
        <taxon>Deinococcus</taxon>
    </lineage>
</organism>
<name>A0ABV7ZD60_9DEIO</name>
<dbReference type="RefSeq" id="WP_322472122.1">
    <property type="nucleotide sequence ID" value="NZ_JBHRZG010000024.1"/>
</dbReference>
<proteinExistence type="predicted"/>
<gene>
    <name evidence="2" type="ORF">ACFOSB_18960</name>
</gene>
<feature type="compositionally biased region" description="Basic and acidic residues" evidence="1">
    <location>
        <begin position="88"/>
        <end position="112"/>
    </location>
</feature>
<evidence type="ECO:0000313" key="2">
    <source>
        <dbReference type="EMBL" id="MFC3834944.1"/>
    </source>
</evidence>
<feature type="compositionally biased region" description="Low complexity" evidence="1">
    <location>
        <begin position="46"/>
        <end position="62"/>
    </location>
</feature>